<dbReference type="AlphaFoldDB" id="A0A9Q1EME0"/>
<evidence type="ECO:0000313" key="3">
    <source>
        <dbReference type="Proteomes" id="UP001152622"/>
    </source>
</evidence>
<evidence type="ECO:0000313" key="2">
    <source>
        <dbReference type="EMBL" id="KAJ8341468.1"/>
    </source>
</evidence>
<evidence type="ECO:0000256" key="1">
    <source>
        <dbReference type="SAM" id="MobiDB-lite"/>
    </source>
</evidence>
<feature type="compositionally biased region" description="Low complexity" evidence="1">
    <location>
        <begin position="42"/>
        <end position="59"/>
    </location>
</feature>
<accession>A0A9Q1EME0</accession>
<comment type="caution">
    <text evidence="2">The sequence shown here is derived from an EMBL/GenBank/DDBJ whole genome shotgun (WGS) entry which is preliminary data.</text>
</comment>
<feature type="region of interest" description="Disordered" evidence="1">
    <location>
        <begin position="33"/>
        <end position="82"/>
    </location>
</feature>
<dbReference type="EMBL" id="JAINUF010000015">
    <property type="protein sequence ID" value="KAJ8341468.1"/>
    <property type="molecule type" value="Genomic_DNA"/>
</dbReference>
<proteinExistence type="predicted"/>
<protein>
    <submittedName>
        <fullName evidence="2">Uncharacterized protein</fullName>
    </submittedName>
</protein>
<sequence>MFISSLQDEGQDSRPSMKLPTCSAFQLNGHVSPAIAAKHGRSSASETPSLLDSSSPSHSHSGRLATVQHHCVKGRPPSAGYQEQPCHTLCDCDNSFESSEERCEQSAVRPDKGRHVAGSLVISGFPATSASDFSP</sequence>
<reference evidence="2" key="1">
    <citation type="journal article" date="2023" name="Science">
        <title>Genome structures resolve the early diversification of teleost fishes.</title>
        <authorList>
            <person name="Parey E."/>
            <person name="Louis A."/>
            <person name="Montfort J."/>
            <person name="Bouchez O."/>
            <person name="Roques C."/>
            <person name="Iampietro C."/>
            <person name="Lluch J."/>
            <person name="Castinel A."/>
            <person name="Donnadieu C."/>
            <person name="Desvignes T."/>
            <person name="Floi Bucao C."/>
            <person name="Jouanno E."/>
            <person name="Wen M."/>
            <person name="Mejri S."/>
            <person name="Dirks R."/>
            <person name="Jansen H."/>
            <person name="Henkel C."/>
            <person name="Chen W.J."/>
            <person name="Zahm M."/>
            <person name="Cabau C."/>
            <person name="Klopp C."/>
            <person name="Thompson A.W."/>
            <person name="Robinson-Rechavi M."/>
            <person name="Braasch I."/>
            <person name="Lecointre G."/>
            <person name="Bobe J."/>
            <person name="Postlethwait J.H."/>
            <person name="Berthelot C."/>
            <person name="Roest Crollius H."/>
            <person name="Guiguen Y."/>
        </authorList>
    </citation>
    <scope>NUCLEOTIDE SEQUENCE</scope>
    <source>
        <strain evidence="2">WJC10195</strain>
    </source>
</reference>
<feature type="region of interest" description="Disordered" evidence="1">
    <location>
        <begin position="1"/>
        <end position="21"/>
    </location>
</feature>
<keyword evidence="3" id="KW-1185">Reference proteome</keyword>
<name>A0A9Q1EME0_SYNKA</name>
<gene>
    <name evidence="2" type="ORF">SKAU_G00337590</name>
</gene>
<organism evidence="2 3">
    <name type="scientific">Synaphobranchus kaupii</name>
    <name type="common">Kaup's arrowtooth eel</name>
    <dbReference type="NCBI Taxonomy" id="118154"/>
    <lineage>
        <taxon>Eukaryota</taxon>
        <taxon>Metazoa</taxon>
        <taxon>Chordata</taxon>
        <taxon>Craniata</taxon>
        <taxon>Vertebrata</taxon>
        <taxon>Euteleostomi</taxon>
        <taxon>Actinopterygii</taxon>
        <taxon>Neopterygii</taxon>
        <taxon>Teleostei</taxon>
        <taxon>Anguilliformes</taxon>
        <taxon>Synaphobranchidae</taxon>
        <taxon>Synaphobranchus</taxon>
    </lineage>
</organism>
<dbReference type="Proteomes" id="UP001152622">
    <property type="component" value="Chromosome 15"/>
</dbReference>